<keyword evidence="3" id="KW-0732">Signal</keyword>
<proteinExistence type="predicted"/>
<evidence type="ECO:0000256" key="1">
    <source>
        <dbReference type="ARBA" id="ARBA00004167"/>
    </source>
</evidence>
<feature type="domain" description="Malectin-like" evidence="6">
    <location>
        <begin position="16"/>
        <end position="121"/>
    </location>
</feature>
<keyword evidence="2" id="KW-0812">Transmembrane</keyword>
<keyword evidence="4" id="KW-1133">Transmembrane helix</keyword>
<evidence type="ECO:0000313" key="7">
    <source>
        <dbReference type="EMBL" id="VVB00693.1"/>
    </source>
</evidence>
<accession>A0A565BHB7</accession>
<dbReference type="PANTHER" id="PTHR45631:SF82">
    <property type="entry name" value="PROTEIN KINASE DOMAIN-CONTAINING PROTEIN"/>
    <property type="match status" value="1"/>
</dbReference>
<evidence type="ECO:0000259" key="6">
    <source>
        <dbReference type="Pfam" id="PF12819"/>
    </source>
</evidence>
<dbReference type="AlphaFoldDB" id="A0A565BHB7"/>
<evidence type="ECO:0000313" key="8">
    <source>
        <dbReference type="Proteomes" id="UP000489600"/>
    </source>
</evidence>
<comment type="subcellular location">
    <subcellularLocation>
        <location evidence="1">Membrane</location>
        <topology evidence="1">Single-pass membrane protein</topology>
    </subcellularLocation>
</comment>
<dbReference type="PANTHER" id="PTHR45631">
    <property type="entry name" value="OS07G0107800 PROTEIN-RELATED"/>
    <property type="match status" value="1"/>
</dbReference>
<protein>
    <recommendedName>
        <fullName evidence="6">Malectin-like domain-containing protein</fullName>
    </recommendedName>
</protein>
<dbReference type="OrthoDB" id="1746734at2759"/>
<reference evidence="7" key="1">
    <citation type="submission" date="2019-07" db="EMBL/GenBank/DDBJ databases">
        <authorList>
            <person name="Dittberner H."/>
        </authorList>
    </citation>
    <scope>NUCLEOTIDE SEQUENCE [LARGE SCALE GENOMIC DNA]</scope>
</reference>
<dbReference type="EMBL" id="CABITT030000004">
    <property type="protein sequence ID" value="VVB00693.1"/>
    <property type="molecule type" value="Genomic_DNA"/>
</dbReference>
<evidence type="ECO:0000256" key="4">
    <source>
        <dbReference type="ARBA" id="ARBA00022989"/>
    </source>
</evidence>
<keyword evidence="5" id="KW-0472">Membrane</keyword>
<keyword evidence="8" id="KW-1185">Reference proteome</keyword>
<dbReference type="Proteomes" id="UP000489600">
    <property type="component" value="Unassembled WGS sequence"/>
</dbReference>
<dbReference type="InterPro" id="IPR024788">
    <property type="entry name" value="Malectin-like_Carb-bd_dom"/>
</dbReference>
<dbReference type="Pfam" id="PF12819">
    <property type="entry name" value="Malectin_like"/>
    <property type="match status" value="1"/>
</dbReference>
<comment type="caution">
    <text evidence="7">The sequence shown here is derived from an EMBL/GenBank/DDBJ whole genome shotgun (WGS) entry which is preliminary data.</text>
</comment>
<dbReference type="GO" id="GO:0016020">
    <property type="term" value="C:membrane"/>
    <property type="evidence" value="ECO:0007669"/>
    <property type="project" value="UniProtKB-SubCell"/>
</dbReference>
<sequence>MAVSPLIKFFCLINAKTAMIPTNASQTLNLDWILNNITAQSYIYMHFAEIQNLEANQIREFNITYNGGLLWYDFFRPSKLSTTIIYNPRAVSSPDGKFNFTFTVTGNSSLPPLINGLEIYSLGFFTA</sequence>
<organism evidence="7 8">
    <name type="scientific">Arabis nemorensis</name>
    <dbReference type="NCBI Taxonomy" id="586526"/>
    <lineage>
        <taxon>Eukaryota</taxon>
        <taxon>Viridiplantae</taxon>
        <taxon>Streptophyta</taxon>
        <taxon>Embryophyta</taxon>
        <taxon>Tracheophyta</taxon>
        <taxon>Spermatophyta</taxon>
        <taxon>Magnoliopsida</taxon>
        <taxon>eudicotyledons</taxon>
        <taxon>Gunneridae</taxon>
        <taxon>Pentapetalae</taxon>
        <taxon>rosids</taxon>
        <taxon>malvids</taxon>
        <taxon>Brassicales</taxon>
        <taxon>Brassicaceae</taxon>
        <taxon>Arabideae</taxon>
        <taxon>Arabis</taxon>
    </lineage>
</organism>
<evidence type="ECO:0000256" key="3">
    <source>
        <dbReference type="ARBA" id="ARBA00022729"/>
    </source>
</evidence>
<name>A0A565BHB7_9BRAS</name>
<evidence type="ECO:0000256" key="5">
    <source>
        <dbReference type="ARBA" id="ARBA00023136"/>
    </source>
</evidence>
<gene>
    <name evidence="7" type="ORF">ANE_LOCUS11137</name>
</gene>
<evidence type="ECO:0000256" key="2">
    <source>
        <dbReference type="ARBA" id="ARBA00022692"/>
    </source>
</evidence>